<keyword evidence="4" id="KW-1185">Reference proteome</keyword>
<evidence type="ECO:0000256" key="1">
    <source>
        <dbReference type="SAM" id="MobiDB-lite"/>
    </source>
</evidence>
<proteinExistence type="predicted"/>
<accession>A0ABT6WMI4</accession>
<dbReference type="Proteomes" id="UP001241758">
    <property type="component" value="Unassembled WGS sequence"/>
</dbReference>
<keyword evidence="2" id="KW-0472">Membrane</keyword>
<organism evidence="3 4">
    <name type="scientific">Actinoplanes sandaracinus</name>
    <dbReference type="NCBI Taxonomy" id="3045177"/>
    <lineage>
        <taxon>Bacteria</taxon>
        <taxon>Bacillati</taxon>
        <taxon>Actinomycetota</taxon>
        <taxon>Actinomycetes</taxon>
        <taxon>Micromonosporales</taxon>
        <taxon>Micromonosporaceae</taxon>
        <taxon>Actinoplanes</taxon>
    </lineage>
</organism>
<evidence type="ECO:0008006" key="5">
    <source>
        <dbReference type="Google" id="ProtNLM"/>
    </source>
</evidence>
<feature type="region of interest" description="Disordered" evidence="1">
    <location>
        <begin position="1"/>
        <end position="43"/>
    </location>
</feature>
<evidence type="ECO:0000313" key="4">
    <source>
        <dbReference type="Proteomes" id="UP001241758"/>
    </source>
</evidence>
<keyword evidence="2" id="KW-0812">Transmembrane</keyword>
<evidence type="ECO:0000256" key="2">
    <source>
        <dbReference type="SAM" id="Phobius"/>
    </source>
</evidence>
<name>A0ABT6WMI4_9ACTN</name>
<sequence length="85" mass="9150">MTTISETTEQLHETTENGKAGRARQAVSTARVRATETVRRNPKKSATATTLVLAAAAAAAVLLNRRRTTKASARGRNRLAALLHR</sequence>
<dbReference type="EMBL" id="JASCTH010000012">
    <property type="protein sequence ID" value="MDI6100952.1"/>
    <property type="molecule type" value="Genomic_DNA"/>
</dbReference>
<feature type="transmembrane region" description="Helical" evidence="2">
    <location>
        <begin position="46"/>
        <end position="64"/>
    </location>
</feature>
<evidence type="ECO:0000313" key="3">
    <source>
        <dbReference type="EMBL" id="MDI6100952.1"/>
    </source>
</evidence>
<reference evidence="3 4" key="1">
    <citation type="submission" date="2023-05" db="EMBL/GenBank/DDBJ databases">
        <title>Actinoplanes sp. NEAU-A12 genome sequencing.</title>
        <authorList>
            <person name="Wang Z.-S."/>
        </authorList>
    </citation>
    <scope>NUCLEOTIDE SEQUENCE [LARGE SCALE GENOMIC DNA]</scope>
    <source>
        <strain evidence="3 4">NEAU-A12</strain>
    </source>
</reference>
<gene>
    <name evidence="3" type="ORF">QLQ12_20265</name>
</gene>
<comment type="caution">
    <text evidence="3">The sequence shown here is derived from an EMBL/GenBank/DDBJ whole genome shotgun (WGS) entry which is preliminary data.</text>
</comment>
<keyword evidence="2" id="KW-1133">Transmembrane helix</keyword>
<protein>
    <recommendedName>
        <fullName evidence="5">DUF3618 domain-containing protein</fullName>
    </recommendedName>
</protein>
<dbReference type="RefSeq" id="WP_282761778.1">
    <property type="nucleotide sequence ID" value="NZ_JASCTH010000012.1"/>
</dbReference>